<organism evidence="10 11">
    <name type="scientific">Aspergillus lucknowensis</name>
    <dbReference type="NCBI Taxonomy" id="176173"/>
    <lineage>
        <taxon>Eukaryota</taxon>
        <taxon>Fungi</taxon>
        <taxon>Dikarya</taxon>
        <taxon>Ascomycota</taxon>
        <taxon>Pezizomycotina</taxon>
        <taxon>Eurotiomycetes</taxon>
        <taxon>Eurotiomycetidae</taxon>
        <taxon>Eurotiales</taxon>
        <taxon>Aspergillaceae</taxon>
        <taxon>Aspergillus</taxon>
        <taxon>Aspergillus subgen. Nidulantes</taxon>
    </lineage>
</organism>
<dbReference type="Pfam" id="PF00069">
    <property type="entry name" value="Pkinase"/>
    <property type="match status" value="1"/>
</dbReference>
<proteinExistence type="predicted"/>
<evidence type="ECO:0000256" key="5">
    <source>
        <dbReference type="ARBA" id="ARBA00022777"/>
    </source>
</evidence>
<dbReference type="InterPro" id="IPR000719">
    <property type="entry name" value="Prot_kinase_dom"/>
</dbReference>
<keyword evidence="11" id="KW-1185">Reference proteome</keyword>
<sequence length="389" mass="44090">MHPPDDQSSPPLLYQWQEGAEDLEMYTPGGYHPTHLGDRFYEGRYEIVHKLEFGSYSTVWLAKDHQKIRFVALKIIAAFASQESREVQVLRSLMSDEQGHPGRRCVTTFLGEFTITGPNGRHQCIVSEVVGCNAANSKDETMPWKFPSHEYSEGNICVNLHSGNILFRLPDYNSCSIADIYSRFREPSRLPVQRLDGKPIGPEAPRYCVPPARTFQACGEIEDNAQVVIADFGEAFCAEAPMPNHQLHTPVLLLPPESIFSESLGPAIDVWTLGCTLYHLLGERHLFEGFMPDEDHTVAEMEKKTDFFLEDGSWRTDTHRAHAPWSRSLRERLKLMGREGEFGSDEVACFEKLLRAMLPYEPSERITAGDAVRSEWMQRWGLGAKSQAE</sequence>
<protein>
    <recommendedName>
        <fullName evidence="1">non-specific serine/threonine protein kinase</fullName>
        <ecNumber evidence="1">2.7.11.1</ecNumber>
    </recommendedName>
</protein>
<reference evidence="10 11" key="1">
    <citation type="submission" date="2024-07" db="EMBL/GenBank/DDBJ databases">
        <title>Section-level genome sequencing and comparative genomics of Aspergillus sections Usti and Cavernicolus.</title>
        <authorList>
            <consortium name="Lawrence Berkeley National Laboratory"/>
            <person name="Nybo J.L."/>
            <person name="Vesth T.C."/>
            <person name="Theobald S."/>
            <person name="Frisvad J.C."/>
            <person name="Larsen T.O."/>
            <person name="Kjaerboelling I."/>
            <person name="Rothschild-Mancinelli K."/>
            <person name="Lyhne E.K."/>
            <person name="Kogle M.E."/>
            <person name="Barry K."/>
            <person name="Clum A."/>
            <person name="Na H."/>
            <person name="Ledsgaard L."/>
            <person name="Lin J."/>
            <person name="Lipzen A."/>
            <person name="Kuo A."/>
            <person name="Riley R."/>
            <person name="Mondo S."/>
            <person name="Labutti K."/>
            <person name="Haridas S."/>
            <person name="Pangalinan J."/>
            <person name="Salamov A.A."/>
            <person name="Simmons B.A."/>
            <person name="Magnuson J.K."/>
            <person name="Chen J."/>
            <person name="Drula E."/>
            <person name="Henrissat B."/>
            <person name="Wiebenga A."/>
            <person name="Lubbers R.J."/>
            <person name="Gomes A.C."/>
            <person name="Macurrencykelacurrency M.R."/>
            <person name="Stajich J."/>
            <person name="Grigoriev I.V."/>
            <person name="Mortensen U.H."/>
            <person name="De Vries R.P."/>
            <person name="Baker S.E."/>
            <person name="Andersen M.R."/>
        </authorList>
    </citation>
    <scope>NUCLEOTIDE SEQUENCE [LARGE SCALE GENOMIC DNA]</scope>
    <source>
        <strain evidence="10 11">CBS 449.75</strain>
    </source>
</reference>
<dbReference type="EC" id="2.7.11.1" evidence="1"/>
<evidence type="ECO:0000256" key="4">
    <source>
        <dbReference type="ARBA" id="ARBA00022741"/>
    </source>
</evidence>
<keyword evidence="5" id="KW-0418">Kinase</keyword>
<gene>
    <name evidence="10" type="ORF">BJX67DRAFT_370568</name>
</gene>
<comment type="catalytic activity">
    <reaction evidence="7">
        <text>L-threonyl-[protein] + ATP = O-phospho-L-threonyl-[protein] + ADP + H(+)</text>
        <dbReference type="Rhea" id="RHEA:46608"/>
        <dbReference type="Rhea" id="RHEA-COMP:11060"/>
        <dbReference type="Rhea" id="RHEA-COMP:11605"/>
        <dbReference type="ChEBI" id="CHEBI:15378"/>
        <dbReference type="ChEBI" id="CHEBI:30013"/>
        <dbReference type="ChEBI" id="CHEBI:30616"/>
        <dbReference type="ChEBI" id="CHEBI:61977"/>
        <dbReference type="ChEBI" id="CHEBI:456216"/>
        <dbReference type="EC" id="2.7.11.1"/>
    </reaction>
</comment>
<evidence type="ECO:0000256" key="2">
    <source>
        <dbReference type="ARBA" id="ARBA00022527"/>
    </source>
</evidence>
<evidence type="ECO:0000256" key="6">
    <source>
        <dbReference type="ARBA" id="ARBA00022840"/>
    </source>
</evidence>
<evidence type="ECO:0000256" key="8">
    <source>
        <dbReference type="ARBA" id="ARBA00048679"/>
    </source>
</evidence>
<keyword evidence="6" id="KW-0067">ATP-binding</keyword>
<evidence type="ECO:0000313" key="11">
    <source>
        <dbReference type="Proteomes" id="UP001610432"/>
    </source>
</evidence>
<dbReference type="PANTHER" id="PTHR47634:SF9">
    <property type="entry name" value="PROTEIN KINASE DOMAIN-CONTAINING PROTEIN-RELATED"/>
    <property type="match status" value="1"/>
</dbReference>
<name>A0ABR4LYW3_9EURO</name>
<keyword evidence="2" id="KW-0723">Serine/threonine-protein kinase</keyword>
<dbReference type="GeneID" id="98146009"/>
<comment type="caution">
    <text evidence="10">The sequence shown here is derived from an EMBL/GenBank/DDBJ whole genome shotgun (WGS) entry which is preliminary data.</text>
</comment>
<keyword evidence="3" id="KW-0808">Transferase</keyword>
<dbReference type="Proteomes" id="UP001610432">
    <property type="component" value="Unassembled WGS sequence"/>
</dbReference>
<dbReference type="RefSeq" id="XP_070888704.1">
    <property type="nucleotide sequence ID" value="XM_071030937.1"/>
</dbReference>
<evidence type="ECO:0000256" key="1">
    <source>
        <dbReference type="ARBA" id="ARBA00012513"/>
    </source>
</evidence>
<feature type="domain" description="Protein kinase" evidence="9">
    <location>
        <begin position="45"/>
        <end position="377"/>
    </location>
</feature>
<dbReference type="InterPro" id="IPR051334">
    <property type="entry name" value="SRPK"/>
</dbReference>
<evidence type="ECO:0000313" key="10">
    <source>
        <dbReference type="EMBL" id="KAL2869725.1"/>
    </source>
</evidence>
<dbReference type="SMART" id="SM00220">
    <property type="entry name" value="S_TKc"/>
    <property type="match status" value="1"/>
</dbReference>
<evidence type="ECO:0000256" key="7">
    <source>
        <dbReference type="ARBA" id="ARBA00047899"/>
    </source>
</evidence>
<evidence type="ECO:0000256" key="3">
    <source>
        <dbReference type="ARBA" id="ARBA00022679"/>
    </source>
</evidence>
<dbReference type="EMBL" id="JBFXLQ010000008">
    <property type="protein sequence ID" value="KAL2869725.1"/>
    <property type="molecule type" value="Genomic_DNA"/>
</dbReference>
<evidence type="ECO:0000259" key="9">
    <source>
        <dbReference type="PROSITE" id="PS50011"/>
    </source>
</evidence>
<dbReference type="SUPFAM" id="SSF56112">
    <property type="entry name" value="Protein kinase-like (PK-like)"/>
    <property type="match status" value="1"/>
</dbReference>
<comment type="catalytic activity">
    <reaction evidence="8">
        <text>L-seryl-[protein] + ATP = O-phospho-L-seryl-[protein] + ADP + H(+)</text>
        <dbReference type="Rhea" id="RHEA:17989"/>
        <dbReference type="Rhea" id="RHEA-COMP:9863"/>
        <dbReference type="Rhea" id="RHEA-COMP:11604"/>
        <dbReference type="ChEBI" id="CHEBI:15378"/>
        <dbReference type="ChEBI" id="CHEBI:29999"/>
        <dbReference type="ChEBI" id="CHEBI:30616"/>
        <dbReference type="ChEBI" id="CHEBI:83421"/>
        <dbReference type="ChEBI" id="CHEBI:456216"/>
        <dbReference type="EC" id="2.7.11.1"/>
    </reaction>
</comment>
<dbReference type="InterPro" id="IPR011009">
    <property type="entry name" value="Kinase-like_dom_sf"/>
</dbReference>
<dbReference type="PROSITE" id="PS50011">
    <property type="entry name" value="PROTEIN_KINASE_DOM"/>
    <property type="match status" value="1"/>
</dbReference>
<dbReference type="PANTHER" id="PTHR47634">
    <property type="entry name" value="PROTEIN KINASE DOMAIN-CONTAINING PROTEIN-RELATED"/>
    <property type="match status" value="1"/>
</dbReference>
<keyword evidence="4" id="KW-0547">Nucleotide-binding</keyword>
<dbReference type="Gene3D" id="1.10.510.10">
    <property type="entry name" value="Transferase(Phosphotransferase) domain 1"/>
    <property type="match status" value="2"/>
</dbReference>
<accession>A0ABR4LYW3</accession>
<dbReference type="Gene3D" id="3.30.200.20">
    <property type="entry name" value="Phosphorylase Kinase, domain 1"/>
    <property type="match status" value="1"/>
</dbReference>